<comment type="caution">
    <text evidence="2">The sequence shown here is derived from an EMBL/GenBank/DDBJ whole genome shotgun (WGS) entry which is preliminary data.</text>
</comment>
<evidence type="ECO:0000313" key="3">
    <source>
        <dbReference type="Proteomes" id="UP000308697"/>
    </source>
</evidence>
<proteinExistence type="predicted"/>
<feature type="transmembrane region" description="Helical" evidence="1">
    <location>
        <begin position="41"/>
        <end position="65"/>
    </location>
</feature>
<gene>
    <name evidence="2" type="ORF">FCH28_06045</name>
</gene>
<organism evidence="2 3">
    <name type="scientific">Streptomyces piniterrae</name>
    <dbReference type="NCBI Taxonomy" id="2571125"/>
    <lineage>
        <taxon>Bacteria</taxon>
        <taxon>Bacillati</taxon>
        <taxon>Actinomycetota</taxon>
        <taxon>Actinomycetes</taxon>
        <taxon>Kitasatosporales</taxon>
        <taxon>Streptomycetaceae</taxon>
        <taxon>Streptomyces</taxon>
    </lineage>
</organism>
<reference evidence="2 3" key="1">
    <citation type="submission" date="2019-04" db="EMBL/GenBank/DDBJ databases">
        <title>Streptomyces piniterrae sp. nov., a heliquinomycin-producing actinomycete isolated from rhizosphere soil of Pinus yunnanensis.</title>
        <authorList>
            <person name="Zhuang X."/>
            <person name="Zhao J."/>
        </authorList>
    </citation>
    <scope>NUCLEOTIDE SEQUENCE [LARGE SCALE GENOMIC DNA]</scope>
    <source>
        <strain evidence="3">jys28</strain>
    </source>
</reference>
<keyword evidence="1" id="KW-1133">Transmembrane helix</keyword>
<evidence type="ECO:0000313" key="2">
    <source>
        <dbReference type="EMBL" id="TJZ57032.1"/>
    </source>
</evidence>
<protein>
    <submittedName>
        <fullName evidence="2">Uncharacterized protein</fullName>
    </submittedName>
</protein>
<accession>A0A4U0NSL0</accession>
<evidence type="ECO:0000256" key="1">
    <source>
        <dbReference type="SAM" id="Phobius"/>
    </source>
</evidence>
<feature type="transmembrane region" description="Helical" evidence="1">
    <location>
        <begin position="6"/>
        <end position="29"/>
    </location>
</feature>
<sequence>MELSFGVRLLLVLAAALVAVIVGMVAGLLARWDGARVPACIMRGSAAFGVSMTLFVLVLTSLGAFV</sequence>
<dbReference type="EMBL" id="SUMB01000002">
    <property type="protein sequence ID" value="TJZ57032.1"/>
    <property type="molecule type" value="Genomic_DNA"/>
</dbReference>
<dbReference type="AlphaFoldDB" id="A0A4U0NSL0"/>
<keyword evidence="1" id="KW-0472">Membrane</keyword>
<keyword evidence="1" id="KW-0812">Transmembrane</keyword>
<name>A0A4U0NSL0_9ACTN</name>
<keyword evidence="3" id="KW-1185">Reference proteome</keyword>
<dbReference type="RefSeq" id="WP_136738652.1">
    <property type="nucleotide sequence ID" value="NZ_SUMB01000002.1"/>
</dbReference>
<dbReference type="Proteomes" id="UP000308697">
    <property type="component" value="Unassembled WGS sequence"/>
</dbReference>